<dbReference type="InterPro" id="IPR041577">
    <property type="entry name" value="RT_RNaseH_2"/>
</dbReference>
<evidence type="ECO:0000313" key="7">
    <source>
        <dbReference type="Proteomes" id="UP000321947"/>
    </source>
</evidence>
<reference evidence="6 7" key="1">
    <citation type="submission" date="2019-08" db="EMBL/GenBank/DDBJ databases">
        <title>Draft genome sequences of two oriental melons (Cucumis melo L. var makuwa).</title>
        <authorList>
            <person name="Kwon S.-Y."/>
        </authorList>
    </citation>
    <scope>NUCLEOTIDE SEQUENCE [LARGE SCALE GENOMIC DNA]</scope>
    <source>
        <strain evidence="7">cv. Chang Bougi</strain>
        <strain evidence="6">cv. SW 3</strain>
        <tissue evidence="4">Leaf</tissue>
    </source>
</reference>
<dbReference type="EMBL" id="SSTD01000141">
    <property type="protein sequence ID" value="TYK30953.1"/>
    <property type="molecule type" value="Genomic_DNA"/>
</dbReference>
<evidence type="ECO:0000313" key="6">
    <source>
        <dbReference type="Proteomes" id="UP000321393"/>
    </source>
</evidence>
<evidence type="ECO:0000259" key="2">
    <source>
        <dbReference type="Pfam" id="PF00078"/>
    </source>
</evidence>
<protein>
    <submittedName>
        <fullName evidence="4">Transposon Ty3-G Gag-Pol polyprotein</fullName>
    </submittedName>
</protein>
<dbReference type="CDD" id="cd01647">
    <property type="entry name" value="RT_LTR"/>
    <property type="match status" value="1"/>
</dbReference>
<dbReference type="GO" id="GO:0003824">
    <property type="term" value="F:catalytic activity"/>
    <property type="evidence" value="ECO:0007669"/>
    <property type="project" value="UniProtKB-KW"/>
</dbReference>
<feature type="domain" description="Reverse transcriptase" evidence="2">
    <location>
        <begin position="28"/>
        <end position="152"/>
    </location>
</feature>
<dbReference type="SUPFAM" id="SSF56672">
    <property type="entry name" value="DNA/RNA polymerases"/>
    <property type="match status" value="1"/>
</dbReference>
<name>A0A5A7SWD6_CUCMM</name>
<evidence type="ECO:0000313" key="5">
    <source>
        <dbReference type="EMBL" id="TYK30953.1"/>
    </source>
</evidence>
<proteinExistence type="predicted"/>
<dbReference type="PANTHER" id="PTHR37984:SF5">
    <property type="entry name" value="PROTEIN NYNRIN-LIKE"/>
    <property type="match status" value="1"/>
</dbReference>
<evidence type="ECO:0000313" key="4">
    <source>
        <dbReference type="EMBL" id="KAA0035582.1"/>
    </source>
</evidence>
<dbReference type="InterPro" id="IPR043502">
    <property type="entry name" value="DNA/RNA_pol_sf"/>
</dbReference>
<dbReference type="Proteomes" id="UP000321947">
    <property type="component" value="Unassembled WGS sequence"/>
</dbReference>
<gene>
    <name evidence="5" type="ORF">E5676_scaffold455G001790</name>
    <name evidence="4" type="ORF">E6C27_scaffold285G002540</name>
</gene>
<dbReference type="InterPro" id="IPR050951">
    <property type="entry name" value="Retrovirus_Pol_polyprotein"/>
</dbReference>
<keyword evidence="1" id="KW-0511">Multifunctional enzyme</keyword>
<dbReference type="Pfam" id="PF17919">
    <property type="entry name" value="RT_RNaseH_2"/>
    <property type="match status" value="1"/>
</dbReference>
<dbReference type="PANTHER" id="PTHR37984">
    <property type="entry name" value="PROTEIN CBG26694"/>
    <property type="match status" value="1"/>
</dbReference>
<dbReference type="OrthoDB" id="1933597at2759"/>
<comment type="caution">
    <text evidence="4">The sequence shown here is derived from an EMBL/GenBank/DDBJ whole genome shotgun (WGS) entry which is preliminary data.</text>
</comment>
<sequence length="512" mass="58880">MEKLVEEMLAAGIIRPSKSPFSSPVLLVKKKDGSWRFCVDYRAVNNATVPDKFLIPMVEELFDELNGATLFSQIDLKSGYHQIRMVDEDIQKTTFITHEGHYESLVMPFDLTNAPATFQALMNTIFKPYLRKFVLVFFDDILIYSKDEKEHGVEVDPDKIQSIADWPRPTNVREVPGFLGLTGYYRRFVLHYGSIAAPLTQLLKKGGFKWNEDAKEAFEKLKKAMMSLPLLALRSFDHPFEIETDASGYGVGVVLTQSKRPIAFYSHTLAMRDKARLVYEREFMAVVFAVQRWRPYLLGAKFVVKMDQKSLKFLQEQRVVQPQYQKWVVKLLGYSFEVFYKPGLENKAADALSRKSPEVQLCGVSASILVDLKIIKEEVEKDEKLQESIFGGHSGFLRTYKRLTSELYWEGIKSYVKSTKLNKSPAYHPQSDGQTEVVNSGLKPICGVSVVRRQRNGYRGFRGRNFGVQSTIQYINENLEWQAQPKDILEYQKNKALCEELVLHLERRSTEL</sequence>
<dbReference type="CDD" id="cd09274">
    <property type="entry name" value="RNase_HI_RT_Ty3"/>
    <property type="match status" value="1"/>
</dbReference>
<dbReference type="InterPro" id="IPR043128">
    <property type="entry name" value="Rev_trsase/Diguanyl_cyclase"/>
</dbReference>
<dbReference type="EMBL" id="SSTE01019907">
    <property type="protein sequence ID" value="KAA0035582.1"/>
    <property type="molecule type" value="Genomic_DNA"/>
</dbReference>
<dbReference type="Gene3D" id="3.10.10.10">
    <property type="entry name" value="HIV Type 1 Reverse Transcriptase, subunit A, domain 1"/>
    <property type="match status" value="1"/>
</dbReference>
<feature type="domain" description="Reverse transcriptase/retrotransposon-derived protein RNase H-like" evidence="3">
    <location>
        <begin position="210"/>
        <end position="304"/>
    </location>
</feature>
<dbReference type="FunFam" id="3.30.70.270:FF:000020">
    <property type="entry name" value="Transposon Tf2-6 polyprotein-like Protein"/>
    <property type="match status" value="1"/>
</dbReference>
<dbReference type="Pfam" id="PF00078">
    <property type="entry name" value="RVT_1"/>
    <property type="match status" value="1"/>
</dbReference>
<dbReference type="Proteomes" id="UP000321393">
    <property type="component" value="Unassembled WGS sequence"/>
</dbReference>
<dbReference type="InterPro" id="IPR000477">
    <property type="entry name" value="RT_dom"/>
</dbReference>
<evidence type="ECO:0000256" key="1">
    <source>
        <dbReference type="ARBA" id="ARBA00023268"/>
    </source>
</evidence>
<accession>A0A5A7SWD6</accession>
<organism evidence="4 6">
    <name type="scientific">Cucumis melo var. makuwa</name>
    <name type="common">Oriental melon</name>
    <dbReference type="NCBI Taxonomy" id="1194695"/>
    <lineage>
        <taxon>Eukaryota</taxon>
        <taxon>Viridiplantae</taxon>
        <taxon>Streptophyta</taxon>
        <taxon>Embryophyta</taxon>
        <taxon>Tracheophyta</taxon>
        <taxon>Spermatophyta</taxon>
        <taxon>Magnoliopsida</taxon>
        <taxon>eudicotyledons</taxon>
        <taxon>Gunneridae</taxon>
        <taxon>Pentapetalae</taxon>
        <taxon>rosids</taxon>
        <taxon>fabids</taxon>
        <taxon>Cucurbitales</taxon>
        <taxon>Cucurbitaceae</taxon>
        <taxon>Benincaseae</taxon>
        <taxon>Cucumis</taxon>
    </lineage>
</organism>
<dbReference type="Gene3D" id="3.30.70.270">
    <property type="match status" value="2"/>
</dbReference>
<dbReference type="AlphaFoldDB" id="A0A5A7SWD6"/>
<evidence type="ECO:0000259" key="3">
    <source>
        <dbReference type="Pfam" id="PF17919"/>
    </source>
</evidence>